<dbReference type="InterPro" id="IPR002401">
    <property type="entry name" value="Cyt_P450_E_grp-I"/>
</dbReference>
<evidence type="ECO:0000256" key="8">
    <source>
        <dbReference type="ARBA" id="ARBA00023033"/>
    </source>
</evidence>
<evidence type="ECO:0000256" key="1">
    <source>
        <dbReference type="ARBA" id="ARBA00001971"/>
    </source>
</evidence>
<dbReference type="STRING" id="2282107.A0A286UDC9"/>
<dbReference type="Proteomes" id="UP000217199">
    <property type="component" value="Unassembled WGS sequence"/>
</dbReference>
<organism evidence="11 12">
    <name type="scientific">Pyrrhoderma noxium</name>
    <dbReference type="NCBI Taxonomy" id="2282107"/>
    <lineage>
        <taxon>Eukaryota</taxon>
        <taxon>Fungi</taxon>
        <taxon>Dikarya</taxon>
        <taxon>Basidiomycota</taxon>
        <taxon>Agaricomycotina</taxon>
        <taxon>Agaricomycetes</taxon>
        <taxon>Hymenochaetales</taxon>
        <taxon>Hymenochaetaceae</taxon>
        <taxon>Pyrrhoderma</taxon>
    </lineage>
</organism>
<comment type="caution">
    <text evidence="11">The sequence shown here is derived from an EMBL/GenBank/DDBJ whole genome shotgun (WGS) entry which is preliminary data.</text>
</comment>
<dbReference type="CDD" id="cd11065">
    <property type="entry name" value="CYP64-like"/>
    <property type="match status" value="1"/>
</dbReference>
<dbReference type="PRINTS" id="PR00463">
    <property type="entry name" value="EP450I"/>
</dbReference>
<dbReference type="InParanoid" id="A0A286UDC9"/>
<dbReference type="PANTHER" id="PTHR46300">
    <property type="entry name" value="P450, PUTATIVE (EUROFUNG)-RELATED-RELATED"/>
    <property type="match status" value="1"/>
</dbReference>
<keyword evidence="7 9" id="KW-0408">Iron</keyword>
<dbReference type="GO" id="GO:0016705">
    <property type="term" value="F:oxidoreductase activity, acting on paired donors, with incorporation or reduction of molecular oxygen"/>
    <property type="evidence" value="ECO:0007669"/>
    <property type="project" value="InterPro"/>
</dbReference>
<dbReference type="EMBL" id="NBII01000007">
    <property type="protein sequence ID" value="PAV17548.1"/>
    <property type="molecule type" value="Genomic_DNA"/>
</dbReference>
<dbReference type="PANTHER" id="PTHR46300:SF7">
    <property type="entry name" value="P450, PUTATIVE (EUROFUNG)-RELATED"/>
    <property type="match status" value="1"/>
</dbReference>
<comment type="pathway">
    <text evidence="2">Secondary metabolite biosynthesis.</text>
</comment>
<evidence type="ECO:0000256" key="5">
    <source>
        <dbReference type="ARBA" id="ARBA00022723"/>
    </source>
</evidence>
<evidence type="ECO:0000256" key="6">
    <source>
        <dbReference type="ARBA" id="ARBA00023002"/>
    </source>
</evidence>
<dbReference type="AlphaFoldDB" id="A0A286UDC9"/>
<dbReference type="InterPro" id="IPR036396">
    <property type="entry name" value="Cyt_P450_sf"/>
</dbReference>
<evidence type="ECO:0000256" key="4">
    <source>
        <dbReference type="ARBA" id="ARBA00022617"/>
    </source>
</evidence>
<dbReference type="GO" id="GO:0004497">
    <property type="term" value="F:monooxygenase activity"/>
    <property type="evidence" value="ECO:0007669"/>
    <property type="project" value="UniProtKB-KW"/>
</dbReference>
<name>A0A286UDC9_9AGAM</name>
<dbReference type="PROSITE" id="PS00086">
    <property type="entry name" value="CYTOCHROME_P450"/>
    <property type="match status" value="1"/>
</dbReference>
<proteinExistence type="inferred from homology"/>
<gene>
    <name evidence="11" type="ORF">PNOK_0761300</name>
</gene>
<evidence type="ECO:0000313" key="11">
    <source>
        <dbReference type="EMBL" id="PAV17548.1"/>
    </source>
</evidence>
<dbReference type="GO" id="GO:0020037">
    <property type="term" value="F:heme binding"/>
    <property type="evidence" value="ECO:0007669"/>
    <property type="project" value="InterPro"/>
</dbReference>
<dbReference type="OrthoDB" id="2789670at2759"/>
<evidence type="ECO:0000256" key="10">
    <source>
        <dbReference type="RuleBase" id="RU000461"/>
    </source>
</evidence>
<protein>
    <submittedName>
        <fullName evidence="11">Cytochrome P450</fullName>
    </submittedName>
</protein>
<evidence type="ECO:0000313" key="12">
    <source>
        <dbReference type="Proteomes" id="UP000217199"/>
    </source>
</evidence>
<dbReference type="SUPFAM" id="SSF48264">
    <property type="entry name" value="Cytochrome P450"/>
    <property type="match status" value="1"/>
</dbReference>
<keyword evidence="12" id="KW-1185">Reference proteome</keyword>
<keyword evidence="8 10" id="KW-0503">Monooxygenase</keyword>
<feature type="binding site" description="axial binding residue" evidence="9">
    <location>
        <position position="283"/>
    </location>
    <ligand>
        <name>heme</name>
        <dbReference type="ChEBI" id="CHEBI:30413"/>
    </ligand>
    <ligandPart>
        <name>Fe</name>
        <dbReference type="ChEBI" id="CHEBI:18248"/>
    </ligandPart>
</feature>
<comment type="similarity">
    <text evidence="3 10">Belongs to the cytochrome P450 family.</text>
</comment>
<reference evidence="11 12" key="1">
    <citation type="journal article" date="2017" name="Mol. Ecol.">
        <title>Comparative and population genomic landscape of Phellinus noxius: A hypervariable fungus causing root rot in trees.</title>
        <authorList>
            <person name="Chung C.L."/>
            <person name="Lee T.J."/>
            <person name="Akiba M."/>
            <person name="Lee H.H."/>
            <person name="Kuo T.H."/>
            <person name="Liu D."/>
            <person name="Ke H.M."/>
            <person name="Yokoi T."/>
            <person name="Roa M.B."/>
            <person name="Lu M.J."/>
            <person name="Chang Y.Y."/>
            <person name="Ann P.J."/>
            <person name="Tsai J.N."/>
            <person name="Chen C.Y."/>
            <person name="Tzean S.S."/>
            <person name="Ota Y."/>
            <person name="Hattori T."/>
            <person name="Sahashi N."/>
            <person name="Liou R.F."/>
            <person name="Kikuchi T."/>
            <person name="Tsai I.J."/>
        </authorList>
    </citation>
    <scope>NUCLEOTIDE SEQUENCE [LARGE SCALE GENOMIC DNA]</scope>
    <source>
        <strain evidence="11 12">FFPRI411160</strain>
    </source>
</reference>
<dbReference type="Gene3D" id="1.10.630.10">
    <property type="entry name" value="Cytochrome P450"/>
    <property type="match status" value="1"/>
</dbReference>
<sequence>MRRFLLHILNEPTNLFKSIHLLVGAITLGLTYDYNVNHVSEDPLVEFVSQVAEEASDAFEPGRWLVDVIPVLRYVPSWVPGTGFKKIASRWRRNMEEVMDIPYLFAKKNIELGNARPSIVSILLEERDTSEEQEDIIKWTAGVLYAAGVDTTSGTLRKLFLVVALFPEVQAKAQEEIDFIVGGEHLPTFADRERLPYICALTKEIFRWNTVAPVGFPHSAREDTEYNGYYIPKGATIIPNIGGFLNDAHTYTDPSKFMPERFLGGNPEKDPFSLVFGFGRRICPGRELAESTVYLCAAMSLAVFNIVKSPNRELEVKFASGLVCKPEKFDVSIRPRNKNAEDLIKLIGNEESFGSGSAESIKAYLNKSD</sequence>
<dbReference type="InterPro" id="IPR050364">
    <property type="entry name" value="Cytochrome_P450_fung"/>
</dbReference>
<evidence type="ECO:0000256" key="7">
    <source>
        <dbReference type="ARBA" id="ARBA00023004"/>
    </source>
</evidence>
<dbReference type="InterPro" id="IPR001128">
    <property type="entry name" value="Cyt_P450"/>
</dbReference>
<accession>A0A286UDC9</accession>
<evidence type="ECO:0000256" key="9">
    <source>
        <dbReference type="PIRSR" id="PIRSR602401-1"/>
    </source>
</evidence>
<keyword evidence="4 9" id="KW-0349">Heme</keyword>
<comment type="cofactor">
    <cofactor evidence="1 9">
        <name>heme</name>
        <dbReference type="ChEBI" id="CHEBI:30413"/>
    </cofactor>
</comment>
<evidence type="ECO:0000256" key="3">
    <source>
        <dbReference type="ARBA" id="ARBA00010617"/>
    </source>
</evidence>
<evidence type="ECO:0000256" key="2">
    <source>
        <dbReference type="ARBA" id="ARBA00005179"/>
    </source>
</evidence>
<keyword evidence="6 10" id="KW-0560">Oxidoreductase</keyword>
<dbReference type="InterPro" id="IPR017972">
    <property type="entry name" value="Cyt_P450_CS"/>
</dbReference>
<keyword evidence="5 9" id="KW-0479">Metal-binding</keyword>
<dbReference type="GO" id="GO:0005506">
    <property type="term" value="F:iron ion binding"/>
    <property type="evidence" value="ECO:0007669"/>
    <property type="project" value="InterPro"/>
</dbReference>
<dbReference type="Pfam" id="PF00067">
    <property type="entry name" value="p450"/>
    <property type="match status" value="1"/>
</dbReference>
<dbReference type="PRINTS" id="PR00385">
    <property type="entry name" value="P450"/>
</dbReference>